<feature type="signal peptide" evidence="2">
    <location>
        <begin position="1"/>
        <end position="24"/>
    </location>
</feature>
<sequence>MGFWKTLCAAIAVSVLLGAGPAEARFGKRSKPSSSSKSSDSKKDKDSRNDDDRAHRASPAGRSSDAPLRANVRPSRARLSFFEFLFLSRPSTYHGARVTNVRPGVRAAAMPPMVRLNVQGDMFGETGGALGLFMAVDGQRLGMDARVTGIALSADDGSDDLDRLTLLDAHLTASLWSSERGRFRIEGGIASAHAPDVIFVGPSLAASLEACLGPSPLDVEARIQVVPFPHRQVDAQAGLALHLGALNLRGGWRTLYLNDAGHLDGVVHEDAFSGPYLGLGLAF</sequence>
<name>A0A3A8I2D9_9BACT</name>
<gene>
    <name evidence="3" type="ORF">D7V88_31130</name>
</gene>
<organism evidence="3 4">
    <name type="scientific">Corallococcus terminator</name>
    <dbReference type="NCBI Taxonomy" id="2316733"/>
    <lineage>
        <taxon>Bacteria</taxon>
        <taxon>Pseudomonadati</taxon>
        <taxon>Myxococcota</taxon>
        <taxon>Myxococcia</taxon>
        <taxon>Myxococcales</taxon>
        <taxon>Cystobacterineae</taxon>
        <taxon>Myxococcaceae</taxon>
        <taxon>Corallococcus</taxon>
    </lineage>
</organism>
<accession>A0A3A8I2D9</accession>
<protein>
    <submittedName>
        <fullName evidence="3">Uncharacterized protein</fullName>
    </submittedName>
</protein>
<proteinExistence type="predicted"/>
<reference evidence="4" key="1">
    <citation type="submission" date="2018-09" db="EMBL/GenBank/DDBJ databases">
        <authorList>
            <person name="Livingstone P.G."/>
            <person name="Whitworth D.E."/>
        </authorList>
    </citation>
    <scope>NUCLEOTIDE SEQUENCE [LARGE SCALE GENOMIC DNA]</scope>
    <source>
        <strain evidence="4">CA054A</strain>
    </source>
</reference>
<evidence type="ECO:0000313" key="4">
    <source>
        <dbReference type="Proteomes" id="UP000268094"/>
    </source>
</evidence>
<evidence type="ECO:0000256" key="2">
    <source>
        <dbReference type="SAM" id="SignalP"/>
    </source>
</evidence>
<feature type="compositionally biased region" description="Basic and acidic residues" evidence="1">
    <location>
        <begin position="39"/>
        <end position="55"/>
    </location>
</feature>
<dbReference type="EMBL" id="RAVZ01000286">
    <property type="protein sequence ID" value="RKG77315.1"/>
    <property type="molecule type" value="Genomic_DNA"/>
</dbReference>
<evidence type="ECO:0000256" key="1">
    <source>
        <dbReference type="SAM" id="MobiDB-lite"/>
    </source>
</evidence>
<comment type="caution">
    <text evidence="3">The sequence shown here is derived from an EMBL/GenBank/DDBJ whole genome shotgun (WGS) entry which is preliminary data.</text>
</comment>
<dbReference type="RefSeq" id="WP_120544252.1">
    <property type="nucleotide sequence ID" value="NZ_RAVZ01000286.1"/>
</dbReference>
<dbReference type="Proteomes" id="UP000268094">
    <property type="component" value="Unassembled WGS sequence"/>
</dbReference>
<feature type="chain" id="PRO_5017444349" evidence="2">
    <location>
        <begin position="25"/>
        <end position="283"/>
    </location>
</feature>
<feature type="region of interest" description="Disordered" evidence="1">
    <location>
        <begin position="24"/>
        <end position="69"/>
    </location>
</feature>
<dbReference type="AlphaFoldDB" id="A0A3A8I2D9"/>
<keyword evidence="4" id="KW-1185">Reference proteome</keyword>
<dbReference type="OrthoDB" id="5518777at2"/>
<evidence type="ECO:0000313" key="3">
    <source>
        <dbReference type="EMBL" id="RKG77315.1"/>
    </source>
</evidence>
<keyword evidence="2" id="KW-0732">Signal</keyword>